<evidence type="ECO:0000256" key="5">
    <source>
        <dbReference type="ARBA" id="ARBA00048267"/>
    </source>
</evidence>
<gene>
    <name evidence="10" type="ORF">SBP02_10230</name>
</gene>
<dbReference type="EC" id="3.1.1.61" evidence="4"/>
<dbReference type="PROSITE" id="PS50110">
    <property type="entry name" value="RESPONSE_REGULATORY"/>
    <property type="match status" value="1"/>
</dbReference>
<dbReference type="InterPro" id="IPR035909">
    <property type="entry name" value="CheB_C"/>
</dbReference>
<proteinExistence type="predicted"/>
<keyword evidence="11" id="KW-1185">Reference proteome</keyword>
<evidence type="ECO:0000256" key="2">
    <source>
        <dbReference type="ARBA" id="ARBA00022500"/>
    </source>
</evidence>
<dbReference type="InterPro" id="IPR008248">
    <property type="entry name" value="CheB-like"/>
</dbReference>
<evidence type="ECO:0000256" key="7">
    <source>
        <dbReference type="PROSITE-ProRule" id="PRU00169"/>
    </source>
</evidence>
<dbReference type="InterPro" id="IPR001789">
    <property type="entry name" value="Sig_transdc_resp-reg_receiver"/>
</dbReference>
<evidence type="ECO:0000313" key="11">
    <source>
        <dbReference type="Proteomes" id="UP001305928"/>
    </source>
</evidence>
<dbReference type="InterPro" id="IPR011006">
    <property type="entry name" value="CheY-like_superfamily"/>
</dbReference>
<dbReference type="SMART" id="SM00448">
    <property type="entry name" value="REC"/>
    <property type="match status" value="1"/>
</dbReference>
<dbReference type="CDD" id="cd16432">
    <property type="entry name" value="CheB_Rec"/>
    <property type="match status" value="1"/>
</dbReference>
<protein>
    <recommendedName>
        <fullName evidence="4">protein-glutamate methylesterase</fullName>
        <ecNumber evidence="4">3.1.1.61</ecNumber>
    </recommendedName>
</protein>
<organism evidence="10 11">
    <name type="scientific">Pseudomonas benzenivorans</name>
    <dbReference type="NCBI Taxonomy" id="556533"/>
    <lineage>
        <taxon>Bacteria</taxon>
        <taxon>Pseudomonadati</taxon>
        <taxon>Pseudomonadota</taxon>
        <taxon>Gammaproteobacteria</taxon>
        <taxon>Pseudomonadales</taxon>
        <taxon>Pseudomonadaceae</taxon>
        <taxon>Pseudomonas</taxon>
    </lineage>
</organism>
<keyword evidence="2 6" id="KW-0145">Chemotaxis</keyword>
<dbReference type="Pfam" id="PF01339">
    <property type="entry name" value="CheB_methylest"/>
    <property type="match status" value="1"/>
</dbReference>
<feature type="active site" evidence="6">
    <location>
        <position position="282"/>
    </location>
</feature>
<evidence type="ECO:0000256" key="6">
    <source>
        <dbReference type="PROSITE-ProRule" id="PRU00050"/>
    </source>
</evidence>
<evidence type="ECO:0000256" key="3">
    <source>
        <dbReference type="ARBA" id="ARBA00022801"/>
    </source>
</evidence>
<dbReference type="Gene3D" id="3.40.50.2300">
    <property type="match status" value="1"/>
</dbReference>
<comment type="catalytic activity">
    <reaction evidence="5">
        <text>[protein]-L-glutamate 5-O-methyl ester + H2O = L-glutamyl-[protein] + methanol + H(+)</text>
        <dbReference type="Rhea" id="RHEA:23236"/>
        <dbReference type="Rhea" id="RHEA-COMP:10208"/>
        <dbReference type="Rhea" id="RHEA-COMP:10311"/>
        <dbReference type="ChEBI" id="CHEBI:15377"/>
        <dbReference type="ChEBI" id="CHEBI:15378"/>
        <dbReference type="ChEBI" id="CHEBI:17790"/>
        <dbReference type="ChEBI" id="CHEBI:29973"/>
        <dbReference type="ChEBI" id="CHEBI:82795"/>
        <dbReference type="EC" id="3.1.1.61"/>
    </reaction>
</comment>
<dbReference type="PIRSF" id="PIRSF000876">
    <property type="entry name" value="RR_chemtxs_CheB"/>
    <property type="match status" value="1"/>
</dbReference>
<dbReference type="PANTHER" id="PTHR42872:SF6">
    <property type="entry name" value="PROTEIN-GLUTAMATE METHYLESTERASE_PROTEIN-GLUTAMINE GLUTAMINASE"/>
    <property type="match status" value="1"/>
</dbReference>
<keyword evidence="7" id="KW-0597">Phosphoprotein</keyword>
<feature type="domain" description="CheB-type methylesterase" evidence="9">
    <location>
        <begin position="151"/>
        <end position="340"/>
    </location>
</feature>
<evidence type="ECO:0000256" key="4">
    <source>
        <dbReference type="ARBA" id="ARBA00039140"/>
    </source>
</evidence>
<feature type="active site" evidence="6">
    <location>
        <position position="163"/>
    </location>
</feature>
<dbReference type="RefSeq" id="WP_318639621.1">
    <property type="nucleotide sequence ID" value="NZ_CP137892.1"/>
</dbReference>
<dbReference type="PANTHER" id="PTHR42872">
    <property type="entry name" value="PROTEIN-GLUTAMATE METHYLESTERASE/PROTEIN-GLUTAMINE GLUTAMINASE"/>
    <property type="match status" value="1"/>
</dbReference>
<name>A0ABZ0PPV1_9PSED</name>
<dbReference type="CDD" id="cd17541">
    <property type="entry name" value="REC_CheB-like"/>
    <property type="match status" value="1"/>
</dbReference>
<keyword evidence="1" id="KW-0963">Cytoplasm</keyword>
<dbReference type="Proteomes" id="UP001305928">
    <property type="component" value="Chromosome"/>
</dbReference>
<dbReference type="Pfam" id="PF00072">
    <property type="entry name" value="Response_reg"/>
    <property type="match status" value="1"/>
</dbReference>
<accession>A0ABZ0PPV1</accession>
<evidence type="ECO:0000259" key="8">
    <source>
        <dbReference type="PROSITE" id="PS50110"/>
    </source>
</evidence>
<sequence>MRVLIVDDSPVLRMLLRSVLESEGFEVREAENGEQALRLLAGYQPDIVTMDVHMPGMDGYETTARILEKYALPVVVVTASADPHAAATAMHTLEAGALAVLEKPLGPGAANFEACIDALLRTLRRMAQVKIVRRPRVIKPSPATPKAASLGAGSQKVVAIAASAGGPAALKTLLSGLATQQPWPLLLAQHIALGFLGSFRDWLASVCSLRVSIAEHGQALQPGVLYLPPDGSHLGIDENLRAHLQGSNGELYCPSADHLFRSVAQHLGNLAIGIQLSGMGRDGAEGLAVLRSQGALTIVQEPTSAVIDAMPKAAIQLQAARQVLAPEAIAALLNSMALRDRSHSTGQGGT</sequence>
<evidence type="ECO:0000259" key="9">
    <source>
        <dbReference type="PROSITE" id="PS50122"/>
    </source>
</evidence>
<dbReference type="InterPro" id="IPR000673">
    <property type="entry name" value="Sig_transdc_resp-reg_Me-estase"/>
</dbReference>
<evidence type="ECO:0000313" key="10">
    <source>
        <dbReference type="EMBL" id="WPC03180.1"/>
    </source>
</evidence>
<feature type="modified residue" description="4-aspartylphosphate" evidence="7">
    <location>
        <position position="51"/>
    </location>
</feature>
<dbReference type="Gene3D" id="3.40.50.180">
    <property type="entry name" value="Methylesterase CheB, C-terminal domain"/>
    <property type="match status" value="1"/>
</dbReference>
<dbReference type="SUPFAM" id="SSF52172">
    <property type="entry name" value="CheY-like"/>
    <property type="match status" value="1"/>
</dbReference>
<reference evidence="10 11" key="1">
    <citation type="submission" date="2023-11" db="EMBL/GenBank/DDBJ databases">
        <title>Complete genome of Pseudomonas benzenivorans BA3361.</title>
        <authorList>
            <person name="Shin S.Y."/>
            <person name="Song J."/>
            <person name="Kang H."/>
        </authorList>
    </citation>
    <scope>NUCLEOTIDE SEQUENCE [LARGE SCALE GENOMIC DNA]</scope>
    <source>
        <strain evidence="10 11">HNIBRBA3361</strain>
    </source>
</reference>
<dbReference type="EMBL" id="CP137892">
    <property type="protein sequence ID" value="WPC03180.1"/>
    <property type="molecule type" value="Genomic_DNA"/>
</dbReference>
<evidence type="ECO:0000256" key="1">
    <source>
        <dbReference type="ARBA" id="ARBA00022490"/>
    </source>
</evidence>
<keyword evidence="3 6" id="KW-0378">Hydrolase</keyword>
<dbReference type="PROSITE" id="PS50122">
    <property type="entry name" value="CHEB"/>
    <property type="match status" value="1"/>
</dbReference>
<feature type="domain" description="Response regulatory" evidence="8">
    <location>
        <begin position="2"/>
        <end position="118"/>
    </location>
</feature>
<dbReference type="SUPFAM" id="SSF52738">
    <property type="entry name" value="Methylesterase CheB, C-terminal domain"/>
    <property type="match status" value="1"/>
</dbReference>
<feature type="active site" evidence="6">
    <location>
        <position position="190"/>
    </location>
</feature>